<evidence type="ECO:0000313" key="3">
    <source>
        <dbReference type="Proteomes" id="UP000547510"/>
    </source>
</evidence>
<evidence type="ECO:0008006" key="4">
    <source>
        <dbReference type="Google" id="ProtNLM"/>
    </source>
</evidence>
<dbReference type="Pfam" id="PF10944">
    <property type="entry name" value="DUF2630"/>
    <property type="match status" value="1"/>
</dbReference>
<sequence length="81" mass="9219">MTDTEIHARISELVAEEHELRQRVVAGELAPEEEQARLRQVEVALDQCWDLLRQRRARQAAGQDPDGADVRPAGEVEGYRQ</sequence>
<feature type="compositionally biased region" description="Basic and acidic residues" evidence="1">
    <location>
        <begin position="68"/>
        <end position="81"/>
    </location>
</feature>
<gene>
    <name evidence="2" type="ORF">FHS29_000277</name>
</gene>
<accession>A0A841CC01</accession>
<evidence type="ECO:0000256" key="1">
    <source>
        <dbReference type="SAM" id="MobiDB-lite"/>
    </source>
</evidence>
<protein>
    <recommendedName>
        <fullName evidence="4">DUF2630 family protein</fullName>
    </recommendedName>
</protein>
<dbReference type="InterPro" id="IPR020311">
    <property type="entry name" value="Uncharacterised_Rv0898c"/>
</dbReference>
<proteinExistence type="predicted"/>
<evidence type="ECO:0000313" key="2">
    <source>
        <dbReference type="EMBL" id="MBB5953707.1"/>
    </source>
</evidence>
<dbReference type="EMBL" id="JACHJN010000001">
    <property type="protein sequence ID" value="MBB5953707.1"/>
    <property type="molecule type" value="Genomic_DNA"/>
</dbReference>
<organism evidence="2 3">
    <name type="scientific">Saccharothrix tamanrassetensis</name>
    <dbReference type="NCBI Taxonomy" id="1051531"/>
    <lineage>
        <taxon>Bacteria</taxon>
        <taxon>Bacillati</taxon>
        <taxon>Actinomycetota</taxon>
        <taxon>Actinomycetes</taxon>
        <taxon>Pseudonocardiales</taxon>
        <taxon>Pseudonocardiaceae</taxon>
        <taxon>Saccharothrix</taxon>
    </lineage>
</organism>
<dbReference type="AlphaFoldDB" id="A0A841CC01"/>
<dbReference type="Proteomes" id="UP000547510">
    <property type="component" value="Unassembled WGS sequence"/>
</dbReference>
<reference evidence="2 3" key="1">
    <citation type="submission" date="2020-08" db="EMBL/GenBank/DDBJ databases">
        <title>Genomic Encyclopedia of Type Strains, Phase III (KMG-III): the genomes of soil and plant-associated and newly described type strains.</title>
        <authorList>
            <person name="Whitman W."/>
        </authorList>
    </citation>
    <scope>NUCLEOTIDE SEQUENCE [LARGE SCALE GENOMIC DNA]</scope>
    <source>
        <strain evidence="2 3">CECT 8640</strain>
    </source>
</reference>
<feature type="region of interest" description="Disordered" evidence="1">
    <location>
        <begin position="56"/>
        <end position="81"/>
    </location>
</feature>
<dbReference type="RefSeq" id="WP_184687445.1">
    <property type="nucleotide sequence ID" value="NZ_JACHJN010000001.1"/>
</dbReference>
<name>A0A841CC01_9PSEU</name>
<comment type="caution">
    <text evidence="2">The sequence shown here is derived from an EMBL/GenBank/DDBJ whole genome shotgun (WGS) entry which is preliminary data.</text>
</comment>
<keyword evidence="3" id="KW-1185">Reference proteome</keyword>